<comment type="caution">
    <text evidence="1">The sequence shown here is derived from an EMBL/GenBank/DDBJ whole genome shotgun (WGS) entry which is preliminary data.</text>
</comment>
<reference evidence="1 2" key="1">
    <citation type="journal article" date="2015" name="Nature">
        <title>rRNA introns, odd ribosomes, and small enigmatic genomes across a large radiation of phyla.</title>
        <authorList>
            <person name="Brown C.T."/>
            <person name="Hug L.A."/>
            <person name="Thomas B.C."/>
            <person name="Sharon I."/>
            <person name="Castelle C.J."/>
            <person name="Singh A."/>
            <person name="Wilkins M.J."/>
            <person name="Williams K.H."/>
            <person name="Banfield J.F."/>
        </authorList>
    </citation>
    <scope>NUCLEOTIDE SEQUENCE [LARGE SCALE GENOMIC DNA]</scope>
</reference>
<feature type="non-terminal residue" evidence="1">
    <location>
        <position position="1"/>
    </location>
</feature>
<accession>A0A0G1LLP2</accession>
<organism evidence="1 2">
    <name type="scientific">candidate division WWE3 bacterium GW2011_GWB1_44_4</name>
    <dbReference type="NCBI Taxonomy" id="1619116"/>
    <lineage>
        <taxon>Bacteria</taxon>
        <taxon>Katanobacteria</taxon>
    </lineage>
</organism>
<dbReference type="Proteomes" id="UP000034783">
    <property type="component" value="Unassembled WGS sequence"/>
</dbReference>
<dbReference type="AlphaFoldDB" id="A0A0G1LLP2"/>
<protein>
    <submittedName>
        <fullName evidence="1">Uncharacterized protein</fullName>
    </submittedName>
</protein>
<evidence type="ECO:0000313" key="1">
    <source>
        <dbReference type="EMBL" id="KKT69662.1"/>
    </source>
</evidence>
<gene>
    <name evidence="1" type="ORF">UW65_C0016G0001</name>
</gene>
<dbReference type="EMBL" id="LCJD01000016">
    <property type="protein sequence ID" value="KKT69662.1"/>
    <property type="molecule type" value="Genomic_DNA"/>
</dbReference>
<sequence>AEKIKRTRDYVSCIYSPTEAHSLDIFRFIINKRAHFLRTMHDESYLCPFPTLDNTQVEKGGSCVMLHDIGDSRFLHKDFNKLTDTQFLAEKISNFIYITRPDRALLPGAPYFNRSIRYIRRNYPAFLEATIEGYFGSKDPYVYERFENDAVQSVVATLCTRGVHKLDSSLLSAFK</sequence>
<proteinExistence type="predicted"/>
<name>A0A0G1LLP2_UNCKA</name>
<evidence type="ECO:0000313" key="2">
    <source>
        <dbReference type="Proteomes" id="UP000034783"/>
    </source>
</evidence>